<evidence type="ECO:0008006" key="3">
    <source>
        <dbReference type="Google" id="ProtNLM"/>
    </source>
</evidence>
<reference evidence="1 2" key="1">
    <citation type="submission" date="2019-04" db="EMBL/GenBank/DDBJ databases">
        <title>Geobacter ruber sp. nov., ferric-reducing bacteria isolated from paddy soil.</title>
        <authorList>
            <person name="Xu Z."/>
            <person name="Masuda Y."/>
            <person name="Itoh H."/>
            <person name="Senoo K."/>
        </authorList>
    </citation>
    <scope>NUCLEOTIDE SEQUENCE [LARGE SCALE GENOMIC DNA]</scope>
    <source>
        <strain evidence="1 2">Red88</strain>
    </source>
</reference>
<keyword evidence="2" id="KW-1185">Reference proteome</keyword>
<dbReference type="RefSeq" id="WP_149306370.1">
    <property type="nucleotide sequence ID" value="NZ_SRSD01000002.1"/>
</dbReference>
<dbReference type="OrthoDB" id="950327at2"/>
<protein>
    <recommendedName>
        <fullName evidence="3">Uracil DNA glycosylase superfamily protein</fullName>
    </recommendedName>
</protein>
<name>A0A5A9XNP6_9BACT</name>
<dbReference type="EMBL" id="SRSD01000002">
    <property type="protein sequence ID" value="KAA0894213.1"/>
    <property type="molecule type" value="Genomic_DNA"/>
</dbReference>
<evidence type="ECO:0000313" key="2">
    <source>
        <dbReference type="Proteomes" id="UP000324298"/>
    </source>
</evidence>
<evidence type="ECO:0000313" key="1">
    <source>
        <dbReference type="EMBL" id="KAA0894213.1"/>
    </source>
</evidence>
<accession>A0A5A9XNP6</accession>
<dbReference type="Proteomes" id="UP000324298">
    <property type="component" value="Unassembled WGS sequence"/>
</dbReference>
<sequence>MATTQTIDQINAELMEIWDNSFEPNSGAFLPMQYMEPKKGALVFVGLNPSFSAKGMGSLQRKITGPNFDNKTFFSWPSPLDFDIELAQNLEVLARDNYSFFEPHRTLARVLNLQWEHFDLFAYRETQQEKTKKQILVSTDNVKLNAFGQRQFDVFNTLLQLAQPAAVVVINALASQIYLNQRKTIFISEKGHYQDCTNEPGFPVFFSGMITGARALDRYSRERLYWQIGKVFGKEWHPSSQPPIVSVGD</sequence>
<gene>
    <name evidence="1" type="ORF">ET418_04460</name>
</gene>
<proteinExistence type="predicted"/>
<dbReference type="AlphaFoldDB" id="A0A5A9XNP6"/>
<comment type="caution">
    <text evidence="1">The sequence shown here is derived from an EMBL/GenBank/DDBJ whole genome shotgun (WGS) entry which is preliminary data.</text>
</comment>
<organism evidence="1 2">
    <name type="scientific">Oryzomonas rubra</name>
    <dbReference type="NCBI Taxonomy" id="2509454"/>
    <lineage>
        <taxon>Bacteria</taxon>
        <taxon>Pseudomonadati</taxon>
        <taxon>Thermodesulfobacteriota</taxon>
        <taxon>Desulfuromonadia</taxon>
        <taxon>Geobacterales</taxon>
        <taxon>Geobacteraceae</taxon>
        <taxon>Oryzomonas</taxon>
    </lineage>
</organism>